<organism evidence="2 3">
    <name type="scientific">Armillaria gallica</name>
    <name type="common">Bulbous honey fungus</name>
    <name type="synonym">Armillaria bulbosa</name>
    <dbReference type="NCBI Taxonomy" id="47427"/>
    <lineage>
        <taxon>Eukaryota</taxon>
        <taxon>Fungi</taxon>
        <taxon>Dikarya</taxon>
        <taxon>Basidiomycota</taxon>
        <taxon>Agaricomycotina</taxon>
        <taxon>Agaricomycetes</taxon>
        <taxon>Agaricomycetidae</taxon>
        <taxon>Agaricales</taxon>
        <taxon>Marasmiineae</taxon>
        <taxon>Physalacriaceae</taxon>
        <taxon>Armillaria</taxon>
    </lineage>
</organism>
<dbReference type="STRING" id="47427.A0A2H3DZB0"/>
<evidence type="ECO:0000256" key="1">
    <source>
        <dbReference type="SAM" id="MobiDB-lite"/>
    </source>
</evidence>
<dbReference type="PANTHER" id="PTHR33099:SF11">
    <property type="entry name" value="FE2OG DIOXYGENASE DOMAIN-CONTAINING PROTEIN"/>
    <property type="match status" value="1"/>
</dbReference>
<sequence length="437" mass="50224">MADAEHEVFALLKIQEQLFKLERDYRCMLQNVYEVDLDRKHISVMEHTPITNALDKIQSIPFISFPLKQSIRNFSLRSKGRLQGGPDTFTFGTLVTPDMDAILDALRPSSFEKDGQTVSEANNRNGCEFTADNFEVQESSSLMRSDFRDKIQRIVRSTLFVGKNVKIVLCRLALYEKGEHFDWHGDSTHGDNHHGTVLVALNTSWDGGGIHLRDNDTEMDVDLHPIVENDPQTRTITSVSLHAVAFYSDVEVRVEPVTKCTCLILQYDIYVETECGDKSYGRMYTSKSEDMAGAHVPEISNPFATEELANAIQRVHDKGTMEVSFPLRHLYRQASIQPENLKGTDAVVYERLSKRFEVSLAPILVKEVIRQYFFPGDITTVVKYDRQPTRNRRKYRNSRERDLDTPSNRIQPQRMRTIPQRRNWSLPPIFIFMDALS</sequence>
<proteinExistence type="predicted"/>
<dbReference type="InParanoid" id="A0A2H3DZB0"/>
<dbReference type="EMBL" id="KZ293656">
    <property type="protein sequence ID" value="PBK93643.1"/>
    <property type="molecule type" value="Genomic_DNA"/>
</dbReference>
<dbReference type="OrthoDB" id="2830901at2759"/>
<dbReference type="Proteomes" id="UP000217790">
    <property type="component" value="Unassembled WGS sequence"/>
</dbReference>
<protein>
    <recommendedName>
        <fullName evidence="4">Fe2OG dioxygenase domain-containing protein</fullName>
    </recommendedName>
</protein>
<dbReference type="AlphaFoldDB" id="A0A2H3DZB0"/>
<reference evidence="3" key="1">
    <citation type="journal article" date="2017" name="Nat. Ecol. Evol.">
        <title>Genome expansion and lineage-specific genetic innovations in the forest pathogenic fungi Armillaria.</title>
        <authorList>
            <person name="Sipos G."/>
            <person name="Prasanna A.N."/>
            <person name="Walter M.C."/>
            <person name="O'Connor E."/>
            <person name="Balint B."/>
            <person name="Krizsan K."/>
            <person name="Kiss B."/>
            <person name="Hess J."/>
            <person name="Varga T."/>
            <person name="Slot J."/>
            <person name="Riley R."/>
            <person name="Boka B."/>
            <person name="Rigling D."/>
            <person name="Barry K."/>
            <person name="Lee J."/>
            <person name="Mihaltcheva S."/>
            <person name="LaButti K."/>
            <person name="Lipzen A."/>
            <person name="Waldron R."/>
            <person name="Moloney N.M."/>
            <person name="Sperisen C."/>
            <person name="Kredics L."/>
            <person name="Vagvoelgyi C."/>
            <person name="Patrignani A."/>
            <person name="Fitzpatrick D."/>
            <person name="Nagy I."/>
            <person name="Doyle S."/>
            <person name="Anderson J.B."/>
            <person name="Grigoriev I.V."/>
            <person name="Gueldener U."/>
            <person name="Muensterkoetter M."/>
            <person name="Nagy L.G."/>
        </authorList>
    </citation>
    <scope>NUCLEOTIDE SEQUENCE [LARGE SCALE GENOMIC DNA]</scope>
    <source>
        <strain evidence="3">Ar21-2</strain>
    </source>
</reference>
<evidence type="ECO:0000313" key="2">
    <source>
        <dbReference type="EMBL" id="PBK93643.1"/>
    </source>
</evidence>
<dbReference type="Gene3D" id="2.60.120.620">
    <property type="entry name" value="q2cbj1_9rhob like domain"/>
    <property type="match status" value="1"/>
</dbReference>
<feature type="region of interest" description="Disordered" evidence="1">
    <location>
        <begin position="387"/>
        <end position="414"/>
    </location>
</feature>
<evidence type="ECO:0008006" key="4">
    <source>
        <dbReference type="Google" id="ProtNLM"/>
    </source>
</evidence>
<keyword evidence="3" id="KW-1185">Reference proteome</keyword>
<name>A0A2H3DZB0_ARMGA</name>
<evidence type="ECO:0000313" key="3">
    <source>
        <dbReference type="Proteomes" id="UP000217790"/>
    </source>
</evidence>
<dbReference type="OMA" id="GCEFTAD"/>
<gene>
    <name evidence="2" type="ORF">ARMGADRAFT_1012471</name>
</gene>
<dbReference type="PANTHER" id="PTHR33099">
    <property type="entry name" value="FE2OG DIOXYGENASE DOMAIN-CONTAINING PROTEIN"/>
    <property type="match status" value="1"/>
</dbReference>
<accession>A0A2H3DZB0</accession>